<dbReference type="AlphaFoldDB" id="N1JA41"/>
<dbReference type="Proteomes" id="UP000015441">
    <property type="component" value="Unassembled WGS sequence"/>
</dbReference>
<keyword evidence="3" id="KW-1185">Reference proteome</keyword>
<name>N1JA41_BLUG1</name>
<accession>N1JA41</accession>
<reference evidence="2 3" key="1">
    <citation type="journal article" date="2010" name="Science">
        <title>Genome expansion and gene loss in powdery mildew fungi reveal tradeoffs in extreme parasitism.</title>
        <authorList>
            <person name="Spanu P.D."/>
            <person name="Abbott J.C."/>
            <person name="Amselem J."/>
            <person name="Burgis T.A."/>
            <person name="Soanes D.M."/>
            <person name="Stueber K."/>
            <person name="Ver Loren van Themaat E."/>
            <person name="Brown J.K.M."/>
            <person name="Butcher S.A."/>
            <person name="Gurr S.J."/>
            <person name="Lebrun M.-H."/>
            <person name="Ridout C.J."/>
            <person name="Schulze-Lefert P."/>
            <person name="Talbot N.J."/>
            <person name="Ahmadinejad N."/>
            <person name="Ametz C."/>
            <person name="Barton G.R."/>
            <person name="Benjdia M."/>
            <person name="Bidzinski P."/>
            <person name="Bindschedler L.V."/>
            <person name="Both M."/>
            <person name="Brewer M.T."/>
            <person name="Cadle-Davidson L."/>
            <person name="Cadle-Davidson M.M."/>
            <person name="Collemare J."/>
            <person name="Cramer R."/>
            <person name="Frenkel O."/>
            <person name="Godfrey D."/>
            <person name="Harriman J."/>
            <person name="Hoede C."/>
            <person name="King B.C."/>
            <person name="Klages S."/>
            <person name="Kleemann J."/>
            <person name="Knoll D."/>
            <person name="Koti P.S."/>
            <person name="Kreplak J."/>
            <person name="Lopez-Ruiz F.J."/>
            <person name="Lu X."/>
            <person name="Maekawa T."/>
            <person name="Mahanil S."/>
            <person name="Micali C."/>
            <person name="Milgroom M.G."/>
            <person name="Montana G."/>
            <person name="Noir S."/>
            <person name="O'Connell R.J."/>
            <person name="Oberhaensli S."/>
            <person name="Parlange F."/>
            <person name="Pedersen C."/>
            <person name="Quesneville H."/>
            <person name="Reinhardt R."/>
            <person name="Rott M."/>
            <person name="Sacristan S."/>
            <person name="Schmidt S.M."/>
            <person name="Schoen M."/>
            <person name="Skamnioti P."/>
            <person name="Sommer H."/>
            <person name="Stephens A."/>
            <person name="Takahara H."/>
            <person name="Thordal-Christensen H."/>
            <person name="Vigouroux M."/>
            <person name="Wessling R."/>
            <person name="Wicker T."/>
            <person name="Panstruga R."/>
        </authorList>
    </citation>
    <scope>NUCLEOTIDE SEQUENCE [LARGE SCALE GENOMIC DNA]</scope>
    <source>
        <strain evidence="2">DH14</strain>
    </source>
</reference>
<keyword evidence="1" id="KW-0732">Signal</keyword>
<evidence type="ECO:0000256" key="1">
    <source>
        <dbReference type="SAM" id="SignalP"/>
    </source>
</evidence>
<organism evidence="2 3">
    <name type="scientific">Blumeria graminis f. sp. hordei (strain DH14)</name>
    <name type="common">Barley powdery mildew</name>
    <name type="synonym">Oidium monilioides f. sp. hordei</name>
    <dbReference type="NCBI Taxonomy" id="546991"/>
    <lineage>
        <taxon>Eukaryota</taxon>
        <taxon>Fungi</taxon>
        <taxon>Dikarya</taxon>
        <taxon>Ascomycota</taxon>
        <taxon>Pezizomycotina</taxon>
        <taxon>Leotiomycetes</taxon>
        <taxon>Erysiphales</taxon>
        <taxon>Erysiphaceae</taxon>
        <taxon>Blumeria</taxon>
        <taxon>Blumeria hordei</taxon>
    </lineage>
</organism>
<proteinExistence type="predicted"/>
<dbReference type="HOGENOM" id="CLU_1740191_0_0_1"/>
<comment type="caution">
    <text evidence="2">The sequence shown here is derived from an EMBL/GenBank/DDBJ whole genome shotgun (WGS) entry which is preliminary data.</text>
</comment>
<feature type="chain" id="PRO_5004107097" evidence="1">
    <location>
        <begin position="22"/>
        <end position="150"/>
    </location>
</feature>
<evidence type="ECO:0000313" key="3">
    <source>
        <dbReference type="Proteomes" id="UP000015441"/>
    </source>
</evidence>
<protein>
    <submittedName>
        <fullName evidence="2">CSEP0356 putative effector protein</fullName>
    </submittedName>
</protein>
<evidence type="ECO:0000313" key="2">
    <source>
        <dbReference type="EMBL" id="CCU76454.1"/>
    </source>
</evidence>
<dbReference type="InParanoid" id="N1JA41"/>
<dbReference type="OrthoDB" id="10337367at2759"/>
<feature type="signal peptide" evidence="1">
    <location>
        <begin position="1"/>
        <end position="21"/>
    </location>
</feature>
<sequence>MKFIAVAILTLIVDKAMLVLSEITAYTPYLEPKLPILDANFNLMCPLALKMHIKFIQDKANKAFQLNKDPNTRLPEYRHSKFPGQILYTYPLNDLVSFRILAQNHMVIDSAGYFLHGFTRIQSNGLESETPCVFSKSTNFGSYHDTRFVF</sequence>
<gene>
    <name evidence="2" type="ORF">BGHDH14_bghG002593000004001</name>
</gene>
<dbReference type="EMBL" id="CAUH01002593">
    <property type="protein sequence ID" value="CCU76454.1"/>
    <property type="molecule type" value="Genomic_DNA"/>
</dbReference>